<dbReference type="Proteomes" id="UP001596020">
    <property type="component" value="Unassembled WGS sequence"/>
</dbReference>
<feature type="domain" description="ABC transporter" evidence="4">
    <location>
        <begin position="2"/>
        <end position="231"/>
    </location>
</feature>
<organism evidence="5 6">
    <name type="scientific">Falsiporphyromonas endometrii</name>
    <dbReference type="NCBI Taxonomy" id="1387297"/>
    <lineage>
        <taxon>Bacteria</taxon>
        <taxon>Pseudomonadati</taxon>
        <taxon>Bacteroidota</taxon>
        <taxon>Bacteroidia</taxon>
        <taxon>Bacteroidales</taxon>
        <taxon>Porphyromonadaceae</taxon>
        <taxon>Falsiporphyromonas</taxon>
    </lineage>
</organism>
<dbReference type="RefSeq" id="WP_380079420.1">
    <property type="nucleotide sequence ID" value="NZ_JBHSGO010000197.1"/>
</dbReference>
<dbReference type="GO" id="GO:0005524">
    <property type="term" value="F:ATP binding"/>
    <property type="evidence" value="ECO:0007669"/>
    <property type="project" value="UniProtKB-KW"/>
</dbReference>
<dbReference type="InterPro" id="IPR027417">
    <property type="entry name" value="P-loop_NTPase"/>
</dbReference>
<dbReference type="InterPro" id="IPR003439">
    <property type="entry name" value="ABC_transporter-like_ATP-bd"/>
</dbReference>
<dbReference type="InterPro" id="IPR051782">
    <property type="entry name" value="ABC_Transporter_VariousFunc"/>
</dbReference>
<evidence type="ECO:0000313" key="6">
    <source>
        <dbReference type="Proteomes" id="UP001596020"/>
    </source>
</evidence>
<sequence length="232" mass="25974">MLQINNLTKVYGTNTVLNIESLCINEGEAVGLVGNNGAGKTTLFRLILDLILSDNGEVLFQGAPVKGSDDWKSFVGSFLDDSFLIDFLTVKEYFSFVGGLHSMTEDEIKVFVEEMSPLFGFEISLTDNKFIRNYSTGNKKKIGIAAAMMGHPRLLILDEPFTALDPTSQIRLKKILNAKREHEGMTLFISSHDLNHITEVSKRIVILKQGEVIRDMECNQQTLSQLEAYFDD</sequence>
<dbReference type="EMBL" id="JBHSGO010000197">
    <property type="protein sequence ID" value="MFC4666393.1"/>
    <property type="molecule type" value="Genomic_DNA"/>
</dbReference>
<dbReference type="SMART" id="SM00382">
    <property type="entry name" value="AAA"/>
    <property type="match status" value="1"/>
</dbReference>
<evidence type="ECO:0000256" key="2">
    <source>
        <dbReference type="ARBA" id="ARBA00022741"/>
    </source>
</evidence>
<keyword evidence="3 5" id="KW-0067">ATP-binding</keyword>
<reference evidence="6" key="1">
    <citation type="journal article" date="2019" name="Int. J. Syst. Evol. Microbiol.">
        <title>The Global Catalogue of Microorganisms (GCM) 10K type strain sequencing project: providing services to taxonomists for standard genome sequencing and annotation.</title>
        <authorList>
            <consortium name="The Broad Institute Genomics Platform"/>
            <consortium name="The Broad Institute Genome Sequencing Center for Infectious Disease"/>
            <person name="Wu L."/>
            <person name="Ma J."/>
        </authorList>
    </citation>
    <scope>NUCLEOTIDE SEQUENCE [LARGE SCALE GENOMIC DNA]</scope>
    <source>
        <strain evidence="6">CGMCC 4.7357</strain>
    </source>
</reference>
<dbReference type="Pfam" id="PF00005">
    <property type="entry name" value="ABC_tran"/>
    <property type="match status" value="1"/>
</dbReference>
<dbReference type="InterPro" id="IPR003593">
    <property type="entry name" value="AAA+_ATPase"/>
</dbReference>
<dbReference type="PROSITE" id="PS50893">
    <property type="entry name" value="ABC_TRANSPORTER_2"/>
    <property type="match status" value="1"/>
</dbReference>
<comment type="caution">
    <text evidence="5">The sequence shown here is derived from an EMBL/GenBank/DDBJ whole genome shotgun (WGS) entry which is preliminary data.</text>
</comment>
<keyword evidence="1" id="KW-0813">Transport</keyword>
<keyword evidence="2" id="KW-0547">Nucleotide-binding</keyword>
<keyword evidence="6" id="KW-1185">Reference proteome</keyword>
<protein>
    <submittedName>
        <fullName evidence="5">ABC transporter ATP-binding protein</fullName>
    </submittedName>
</protein>
<evidence type="ECO:0000256" key="3">
    <source>
        <dbReference type="ARBA" id="ARBA00022840"/>
    </source>
</evidence>
<proteinExistence type="predicted"/>
<gene>
    <name evidence="5" type="ORF">ACFO3G_07265</name>
</gene>
<dbReference type="CDD" id="cd03230">
    <property type="entry name" value="ABC_DR_subfamily_A"/>
    <property type="match status" value="1"/>
</dbReference>
<name>A0ABV9K8X1_9PORP</name>
<evidence type="ECO:0000259" key="4">
    <source>
        <dbReference type="PROSITE" id="PS50893"/>
    </source>
</evidence>
<dbReference type="SUPFAM" id="SSF52540">
    <property type="entry name" value="P-loop containing nucleoside triphosphate hydrolases"/>
    <property type="match status" value="1"/>
</dbReference>
<dbReference type="PANTHER" id="PTHR42939:SF1">
    <property type="entry name" value="ABC TRANSPORTER ATP-BINDING PROTEIN ALBC-RELATED"/>
    <property type="match status" value="1"/>
</dbReference>
<evidence type="ECO:0000313" key="5">
    <source>
        <dbReference type="EMBL" id="MFC4666393.1"/>
    </source>
</evidence>
<accession>A0ABV9K8X1</accession>
<dbReference type="Gene3D" id="3.40.50.300">
    <property type="entry name" value="P-loop containing nucleotide triphosphate hydrolases"/>
    <property type="match status" value="1"/>
</dbReference>
<evidence type="ECO:0000256" key="1">
    <source>
        <dbReference type="ARBA" id="ARBA00022448"/>
    </source>
</evidence>
<dbReference type="PANTHER" id="PTHR42939">
    <property type="entry name" value="ABC TRANSPORTER ATP-BINDING PROTEIN ALBC-RELATED"/>
    <property type="match status" value="1"/>
</dbReference>